<organism evidence="8 9">
    <name type="scientific">Elysia crispata</name>
    <name type="common">lettuce slug</name>
    <dbReference type="NCBI Taxonomy" id="231223"/>
    <lineage>
        <taxon>Eukaryota</taxon>
        <taxon>Metazoa</taxon>
        <taxon>Spiralia</taxon>
        <taxon>Lophotrochozoa</taxon>
        <taxon>Mollusca</taxon>
        <taxon>Gastropoda</taxon>
        <taxon>Heterobranchia</taxon>
        <taxon>Euthyneura</taxon>
        <taxon>Panpulmonata</taxon>
        <taxon>Sacoglossa</taxon>
        <taxon>Placobranchoidea</taxon>
        <taxon>Plakobranchidae</taxon>
        <taxon>Elysia</taxon>
    </lineage>
</organism>
<evidence type="ECO:0000256" key="3">
    <source>
        <dbReference type="ARBA" id="ARBA00022588"/>
    </source>
</evidence>
<dbReference type="Proteomes" id="UP001283361">
    <property type="component" value="Unassembled WGS sequence"/>
</dbReference>
<dbReference type="Pfam" id="PF16739">
    <property type="entry name" value="CARD_2"/>
    <property type="match status" value="1"/>
</dbReference>
<accession>A0AAE1BBL6</accession>
<keyword evidence="1" id="KW-1017">Isopeptide bond</keyword>
<sequence length="531" mass="59901">MAEIGSTPNFPRRGSSYNSMREPNMPATFSRTNGSDPEMDRKSYNPRPGTSRDRQIDNIDDNNSSNDQNIGDTKVKNNNKKNNLKNSDENERKNGSKELLLSEPDNVRTNETNHIVTTSIKSSLLSLKAGDDDKNDNTYSNLNLTTRNNSHGPVSHVSGRTPVHHLGRSQDLTAFKKSSNTPRASRNRFKFGSRLEMESLKSGPCRSRMSILTKSSFYNHGDIVDENLLLSAARIDSTLLRLFSRSRDGEGTKKALETEDKLLPFLNYSDSDLISMDAVLWRVHPMESTHKETLEQEMDYLEENIRPVDVLRRLYMDEVLTHMDYNTISRTEGQGERAVTRLLIRTLMRRGDMAFTGLISALEALHYGHVTQRLLGAAKKLRIAMEDDKREYESNTVFQRKQQHQSPIFTPMSFSAGHALDQHNHYHHHHTNDTVDKSTVTSTKEHQQTRIVRGTDPPVSTARSAIVDEIKLQEQLSGLDEELQALHEDVSALKTARSQSLATGRNATMNRPSSERAGDGRPLKSSTCVVL</sequence>
<keyword evidence="2" id="KW-0597">Phosphoprotein</keyword>
<feature type="compositionally biased region" description="Low complexity" evidence="6">
    <location>
        <begin position="61"/>
        <end position="70"/>
    </location>
</feature>
<evidence type="ECO:0000313" key="8">
    <source>
        <dbReference type="EMBL" id="KAK3803289.1"/>
    </source>
</evidence>
<dbReference type="PROSITE" id="PS50209">
    <property type="entry name" value="CARD"/>
    <property type="match status" value="1"/>
</dbReference>
<evidence type="ECO:0000259" key="7">
    <source>
        <dbReference type="PROSITE" id="PS50209"/>
    </source>
</evidence>
<feature type="region of interest" description="Disordered" evidence="6">
    <location>
        <begin position="428"/>
        <end position="460"/>
    </location>
</feature>
<evidence type="ECO:0000313" key="9">
    <source>
        <dbReference type="Proteomes" id="UP001283361"/>
    </source>
</evidence>
<evidence type="ECO:0000256" key="1">
    <source>
        <dbReference type="ARBA" id="ARBA00022499"/>
    </source>
</evidence>
<feature type="compositionally biased region" description="Basic and acidic residues" evidence="6">
    <location>
        <begin position="86"/>
        <end position="96"/>
    </location>
</feature>
<dbReference type="Gene3D" id="1.10.533.10">
    <property type="entry name" value="Death Domain, Fas"/>
    <property type="match status" value="1"/>
</dbReference>
<dbReference type="SUPFAM" id="SSF47986">
    <property type="entry name" value="DEATH domain"/>
    <property type="match status" value="1"/>
</dbReference>
<feature type="compositionally biased region" description="Polar residues" evidence="6">
    <location>
        <begin position="15"/>
        <end position="35"/>
    </location>
</feature>
<evidence type="ECO:0000256" key="5">
    <source>
        <dbReference type="ARBA" id="ARBA00022859"/>
    </source>
</evidence>
<keyword evidence="9" id="KW-1185">Reference proteome</keyword>
<dbReference type="InterPro" id="IPR031964">
    <property type="entry name" value="CARD_dom"/>
</dbReference>
<dbReference type="CDD" id="cd01671">
    <property type="entry name" value="CARD"/>
    <property type="match status" value="1"/>
</dbReference>
<dbReference type="EMBL" id="JAWDGP010000167">
    <property type="protein sequence ID" value="KAK3803289.1"/>
    <property type="molecule type" value="Genomic_DNA"/>
</dbReference>
<feature type="domain" description="CARD" evidence="7">
    <location>
        <begin position="286"/>
        <end position="377"/>
    </location>
</feature>
<evidence type="ECO:0000256" key="2">
    <source>
        <dbReference type="ARBA" id="ARBA00022553"/>
    </source>
</evidence>
<evidence type="ECO:0000256" key="6">
    <source>
        <dbReference type="SAM" id="MobiDB-lite"/>
    </source>
</evidence>
<dbReference type="InterPro" id="IPR011029">
    <property type="entry name" value="DEATH-like_dom_sf"/>
</dbReference>
<feature type="compositionally biased region" description="Polar residues" evidence="6">
    <location>
        <begin position="496"/>
        <end position="512"/>
    </location>
</feature>
<dbReference type="InterPro" id="IPR001315">
    <property type="entry name" value="CARD"/>
</dbReference>
<keyword evidence="4" id="KW-0832">Ubl conjugation</keyword>
<keyword evidence="5" id="KW-0391">Immunity</keyword>
<name>A0AAE1BBL6_9GAST</name>
<protein>
    <recommendedName>
        <fullName evidence="7">CARD domain-containing protein</fullName>
    </recommendedName>
</protein>
<dbReference type="GO" id="GO:0042981">
    <property type="term" value="P:regulation of apoptotic process"/>
    <property type="evidence" value="ECO:0007669"/>
    <property type="project" value="InterPro"/>
</dbReference>
<dbReference type="AlphaFoldDB" id="A0AAE1BBL6"/>
<feature type="compositionally biased region" description="Basic and acidic residues" evidence="6">
    <location>
        <begin position="513"/>
        <end position="522"/>
    </location>
</feature>
<feature type="region of interest" description="Disordered" evidence="6">
    <location>
        <begin position="1"/>
        <end position="112"/>
    </location>
</feature>
<keyword evidence="3" id="KW-0399">Innate immunity</keyword>
<comment type="caution">
    <text evidence="8">The sequence shown here is derived from an EMBL/GenBank/DDBJ whole genome shotgun (WGS) entry which is preliminary data.</text>
</comment>
<reference evidence="8" key="1">
    <citation type="journal article" date="2023" name="G3 (Bethesda)">
        <title>A reference genome for the long-term kleptoplast-retaining sea slug Elysia crispata morphotype clarki.</title>
        <authorList>
            <person name="Eastman K.E."/>
            <person name="Pendleton A.L."/>
            <person name="Shaikh M.A."/>
            <person name="Suttiyut T."/>
            <person name="Ogas R."/>
            <person name="Tomko P."/>
            <person name="Gavelis G."/>
            <person name="Widhalm J.R."/>
            <person name="Wisecaver J.H."/>
        </authorList>
    </citation>
    <scope>NUCLEOTIDE SEQUENCE</scope>
    <source>
        <strain evidence="8">ECLA1</strain>
    </source>
</reference>
<feature type="region of interest" description="Disordered" evidence="6">
    <location>
        <begin position="495"/>
        <end position="531"/>
    </location>
</feature>
<gene>
    <name evidence="8" type="ORF">RRG08_021487</name>
</gene>
<evidence type="ECO:0000256" key="4">
    <source>
        <dbReference type="ARBA" id="ARBA00022843"/>
    </source>
</evidence>
<proteinExistence type="predicted"/>